<accession>A0A2K2FY67</accession>
<dbReference type="Proteomes" id="UP000236327">
    <property type="component" value="Unassembled WGS sequence"/>
</dbReference>
<keyword evidence="3" id="KW-1185">Reference proteome</keyword>
<dbReference type="InterPro" id="IPR037185">
    <property type="entry name" value="EmrE-like"/>
</dbReference>
<feature type="transmembrane region" description="Helical" evidence="1">
    <location>
        <begin position="68"/>
        <end position="86"/>
    </location>
</feature>
<dbReference type="EMBL" id="LYMM01000044">
    <property type="protein sequence ID" value="PNU03747.1"/>
    <property type="molecule type" value="Genomic_DNA"/>
</dbReference>
<feature type="transmembrane region" description="Helical" evidence="1">
    <location>
        <begin position="39"/>
        <end position="61"/>
    </location>
</feature>
<dbReference type="SUPFAM" id="SSF103481">
    <property type="entry name" value="Multidrug resistance efflux transporter EmrE"/>
    <property type="match status" value="1"/>
</dbReference>
<evidence type="ECO:0000313" key="3">
    <source>
        <dbReference type="Proteomes" id="UP000236327"/>
    </source>
</evidence>
<protein>
    <recommendedName>
        <fullName evidence="4">EamA domain-containing protein</fullName>
    </recommendedName>
</protein>
<organism evidence="2 3">
    <name type="scientific">Novosphingobium guangzhouense</name>
    <dbReference type="NCBI Taxonomy" id="1850347"/>
    <lineage>
        <taxon>Bacteria</taxon>
        <taxon>Pseudomonadati</taxon>
        <taxon>Pseudomonadota</taxon>
        <taxon>Alphaproteobacteria</taxon>
        <taxon>Sphingomonadales</taxon>
        <taxon>Sphingomonadaceae</taxon>
        <taxon>Novosphingobium</taxon>
    </lineage>
</organism>
<evidence type="ECO:0000256" key="1">
    <source>
        <dbReference type="SAM" id="Phobius"/>
    </source>
</evidence>
<evidence type="ECO:0008006" key="4">
    <source>
        <dbReference type="Google" id="ProtNLM"/>
    </source>
</evidence>
<keyword evidence="1" id="KW-1133">Transmembrane helix</keyword>
<feature type="transmembrane region" description="Helical" evidence="1">
    <location>
        <begin position="12"/>
        <end position="33"/>
    </location>
</feature>
<proteinExistence type="predicted"/>
<evidence type="ECO:0000313" key="2">
    <source>
        <dbReference type="EMBL" id="PNU03747.1"/>
    </source>
</evidence>
<dbReference type="AlphaFoldDB" id="A0A2K2FY67"/>
<keyword evidence="1" id="KW-0472">Membrane</keyword>
<comment type="caution">
    <text evidence="2">The sequence shown here is derived from an EMBL/GenBank/DDBJ whole genome shotgun (WGS) entry which is preliminary data.</text>
</comment>
<reference evidence="2 3" key="1">
    <citation type="submission" date="2016-05" db="EMBL/GenBank/DDBJ databases">
        <title>Complete genome sequence of Novosphingobium guangzhouense SA925(T).</title>
        <authorList>
            <person name="Sha S."/>
        </authorList>
    </citation>
    <scope>NUCLEOTIDE SEQUENCE [LARGE SCALE GENOMIC DNA]</scope>
    <source>
        <strain evidence="2 3">SA925</strain>
    </source>
</reference>
<sequence length="87" mass="9343">MLLGRTDAFRNIGWSIICLSVYMVSFWALATVIREGGPLSLIMPALATIVPIVTIIVAVFVMGEAASWQRLGLLLFACLVIGYAGTV</sequence>
<keyword evidence="1" id="KW-0812">Transmembrane</keyword>
<dbReference type="Gene3D" id="1.10.3730.20">
    <property type="match status" value="1"/>
</dbReference>
<gene>
    <name evidence="2" type="ORF">A8V01_22585</name>
</gene>
<name>A0A2K2FY67_9SPHN</name>